<sequence>MVIPRSALEQLAAFNAMHQRSSLCSMSTVAESGEMTGWGAAGPSHSLRLNPLSSRILHAANASRRPRSPPPISAAVGERWNESSEDISYLHH</sequence>
<gene>
    <name evidence="2" type="ORF">HPP92_022028</name>
</gene>
<proteinExistence type="predicted"/>
<name>A0A835PRG8_VANPL</name>
<dbReference type="Proteomes" id="UP000639772">
    <property type="component" value="Chromosome 12"/>
</dbReference>
<feature type="region of interest" description="Disordered" evidence="1">
    <location>
        <begin position="60"/>
        <end position="92"/>
    </location>
</feature>
<dbReference type="AlphaFoldDB" id="A0A835PRG8"/>
<evidence type="ECO:0000256" key="1">
    <source>
        <dbReference type="SAM" id="MobiDB-lite"/>
    </source>
</evidence>
<protein>
    <submittedName>
        <fullName evidence="2">Uncharacterized protein</fullName>
    </submittedName>
</protein>
<organism evidence="2 3">
    <name type="scientific">Vanilla planifolia</name>
    <name type="common">Vanilla</name>
    <dbReference type="NCBI Taxonomy" id="51239"/>
    <lineage>
        <taxon>Eukaryota</taxon>
        <taxon>Viridiplantae</taxon>
        <taxon>Streptophyta</taxon>
        <taxon>Embryophyta</taxon>
        <taxon>Tracheophyta</taxon>
        <taxon>Spermatophyta</taxon>
        <taxon>Magnoliopsida</taxon>
        <taxon>Liliopsida</taxon>
        <taxon>Asparagales</taxon>
        <taxon>Orchidaceae</taxon>
        <taxon>Vanilloideae</taxon>
        <taxon>Vanilleae</taxon>
        <taxon>Vanilla</taxon>
    </lineage>
</organism>
<evidence type="ECO:0000313" key="2">
    <source>
        <dbReference type="EMBL" id="KAG0458900.1"/>
    </source>
</evidence>
<comment type="caution">
    <text evidence="2">The sequence shown here is derived from an EMBL/GenBank/DDBJ whole genome shotgun (WGS) entry which is preliminary data.</text>
</comment>
<evidence type="ECO:0000313" key="3">
    <source>
        <dbReference type="Proteomes" id="UP000639772"/>
    </source>
</evidence>
<accession>A0A835PRG8</accession>
<reference evidence="2 3" key="1">
    <citation type="journal article" date="2020" name="Nat. Food">
        <title>A phased Vanilla planifolia genome enables genetic improvement of flavour and production.</title>
        <authorList>
            <person name="Hasing T."/>
            <person name="Tang H."/>
            <person name="Brym M."/>
            <person name="Khazi F."/>
            <person name="Huang T."/>
            <person name="Chambers A.H."/>
        </authorList>
    </citation>
    <scope>NUCLEOTIDE SEQUENCE [LARGE SCALE GENOMIC DNA]</scope>
    <source>
        <tissue evidence="2">Leaf</tissue>
    </source>
</reference>
<dbReference type="EMBL" id="JADCNM010000012">
    <property type="protein sequence ID" value="KAG0458900.1"/>
    <property type="molecule type" value="Genomic_DNA"/>
</dbReference>